<dbReference type="PANTHER" id="PTHR13068:SF166">
    <property type="entry name" value="TRANSCRIPTION TERMINATION FACTOR MTERF15, MITOCHONDRIAL-LIKE"/>
    <property type="match status" value="1"/>
</dbReference>
<evidence type="ECO:0000313" key="5">
    <source>
        <dbReference type="Proteomes" id="UP001341840"/>
    </source>
</evidence>
<dbReference type="SMART" id="SM00733">
    <property type="entry name" value="Mterf"/>
    <property type="match status" value="5"/>
</dbReference>
<dbReference type="Pfam" id="PF02536">
    <property type="entry name" value="mTERF"/>
    <property type="match status" value="1"/>
</dbReference>
<protein>
    <submittedName>
        <fullName evidence="4">Uncharacterized protein</fullName>
    </submittedName>
</protein>
<dbReference type="Gene3D" id="1.25.70.10">
    <property type="entry name" value="Transcription termination factor 3, mitochondrial"/>
    <property type="match status" value="1"/>
</dbReference>
<evidence type="ECO:0000256" key="1">
    <source>
        <dbReference type="ARBA" id="ARBA00007692"/>
    </source>
</evidence>
<sequence length="387" mass="44184">MSQFLIPSKLFSSINNPWQWLSLRLFSSSISTRSSSSSKGHSFTVSYLVRTCGFSPERAVSVSKRFSFETSEKPDSVIAFFRSIGLSQSTASRVFQYMPQLLIANPEKSLQPKIDFFKSKGFSTSDICKAIVYCPSILVRSVPNQIAPTFDFFDHMFQCRDKLIKAVKGNSGILFDFKGYLEPNIKLLREEGVPISHVVRLIEYYPRQLKTNPKKYKEVLEEVKEMKFDPSKFQFIVAVHVFITAGKSAMARREGIYRRWGWTDHDIFAAFRTHPWCLSISDGKIEAVMDYLVNELGYESSAIAKIPAVLSMSLNRRIIPRGSVMLVLQSKGLVSKLGLATIFRCDEKTFLNKFIFGHPNEAEELLKLYRSKIGKELDHKRNECNTL</sequence>
<evidence type="ECO:0000313" key="4">
    <source>
        <dbReference type="EMBL" id="MED6207613.1"/>
    </source>
</evidence>
<gene>
    <name evidence="4" type="ORF">PIB30_037310</name>
</gene>
<dbReference type="InterPro" id="IPR038538">
    <property type="entry name" value="MTERF_sf"/>
</dbReference>
<keyword evidence="2" id="KW-0805">Transcription regulation</keyword>
<dbReference type="InterPro" id="IPR003690">
    <property type="entry name" value="MTERF"/>
</dbReference>
<keyword evidence="2" id="KW-0804">Transcription</keyword>
<reference evidence="4 5" key="1">
    <citation type="journal article" date="2023" name="Plants (Basel)">
        <title>Bridging the Gap: Combining Genomics and Transcriptomics Approaches to Understand Stylosanthes scabra, an Orphan Legume from the Brazilian Caatinga.</title>
        <authorList>
            <person name="Ferreira-Neto J.R.C."/>
            <person name="da Silva M.D."/>
            <person name="Binneck E."/>
            <person name="de Melo N.F."/>
            <person name="da Silva R.H."/>
            <person name="de Melo A.L.T.M."/>
            <person name="Pandolfi V."/>
            <person name="Bustamante F.O."/>
            <person name="Brasileiro-Vidal A.C."/>
            <person name="Benko-Iseppon A.M."/>
        </authorList>
    </citation>
    <scope>NUCLEOTIDE SEQUENCE [LARGE SCALE GENOMIC DNA]</scope>
    <source>
        <tissue evidence="4">Leaves</tissue>
    </source>
</reference>
<organism evidence="4 5">
    <name type="scientific">Stylosanthes scabra</name>
    <dbReference type="NCBI Taxonomy" id="79078"/>
    <lineage>
        <taxon>Eukaryota</taxon>
        <taxon>Viridiplantae</taxon>
        <taxon>Streptophyta</taxon>
        <taxon>Embryophyta</taxon>
        <taxon>Tracheophyta</taxon>
        <taxon>Spermatophyta</taxon>
        <taxon>Magnoliopsida</taxon>
        <taxon>eudicotyledons</taxon>
        <taxon>Gunneridae</taxon>
        <taxon>Pentapetalae</taxon>
        <taxon>rosids</taxon>
        <taxon>fabids</taxon>
        <taxon>Fabales</taxon>
        <taxon>Fabaceae</taxon>
        <taxon>Papilionoideae</taxon>
        <taxon>50 kb inversion clade</taxon>
        <taxon>dalbergioids sensu lato</taxon>
        <taxon>Dalbergieae</taxon>
        <taxon>Pterocarpus clade</taxon>
        <taxon>Stylosanthes</taxon>
    </lineage>
</organism>
<evidence type="ECO:0000256" key="3">
    <source>
        <dbReference type="ARBA" id="ARBA00022946"/>
    </source>
</evidence>
<name>A0ABU6YED8_9FABA</name>
<dbReference type="Proteomes" id="UP001341840">
    <property type="component" value="Unassembled WGS sequence"/>
</dbReference>
<dbReference type="EMBL" id="JASCZI010241842">
    <property type="protein sequence ID" value="MED6207613.1"/>
    <property type="molecule type" value="Genomic_DNA"/>
</dbReference>
<comment type="similarity">
    <text evidence="1">Belongs to the mTERF family.</text>
</comment>
<accession>A0ABU6YED8</accession>
<proteinExistence type="inferred from homology"/>
<dbReference type="PANTHER" id="PTHR13068">
    <property type="entry name" value="CGI-12 PROTEIN-RELATED"/>
    <property type="match status" value="1"/>
</dbReference>
<keyword evidence="5" id="KW-1185">Reference proteome</keyword>
<keyword evidence="3" id="KW-0809">Transit peptide</keyword>
<comment type="caution">
    <text evidence="4">The sequence shown here is derived from an EMBL/GenBank/DDBJ whole genome shotgun (WGS) entry which is preliminary data.</text>
</comment>
<evidence type="ECO:0000256" key="2">
    <source>
        <dbReference type="ARBA" id="ARBA00022472"/>
    </source>
</evidence>
<keyword evidence="2" id="KW-0806">Transcription termination</keyword>